<accession>A0A3B8WGU1</accession>
<dbReference type="EMBL" id="DLYI01000214">
    <property type="protein sequence ID" value="HAC29321.1"/>
    <property type="molecule type" value="Genomic_DNA"/>
</dbReference>
<dbReference type="AlphaFoldDB" id="A0A3B8WGU1"/>
<keyword evidence="1" id="KW-1133">Transmembrane helix</keyword>
<keyword evidence="1" id="KW-0472">Membrane</keyword>
<feature type="non-terminal residue" evidence="2">
    <location>
        <position position="1"/>
    </location>
</feature>
<reference evidence="2 3" key="1">
    <citation type="journal article" date="2018" name="Nat. Biotechnol.">
        <title>A standardized bacterial taxonomy based on genome phylogeny substantially revises the tree of life.</title>
        <authorList>
            <person name="Parks D.H."/>
            <person name="Chuvochina M."/>
            <person name="Waite D.W."/>
            <person name="Rinke C."/>
            <person name="Skarshewski A."/>
            <person name="Chaumeil P.A."/>
            <person name="Hugenholtz P."/>
        </authorList>
    </citation>
    <scope>NUCLEOTIDE SEQUENCE [LARGE SCALE GENOMIC DNA]</scope>
    <source>
        <strain evidence="2">UBA9049</strain>
    </source>
</reference>
<keyword evidence="1" id="KW-0812">Transmembrane</keyword>
<protein>
    <submittedName>
        <fullName evidence="2">DUF3429 domain-containing protein</fullName>
    </submittedName>
</protein>
<organism evidence="2 3">
    <name type="scientific">Marinobacter nauticus</name>
    <name type="common">Marinobacter hydrocarbonoclasticus</name>
    <name type="synonym">Marinobacter aquaeolei</name>
    <dbReference type="NCBI Taxonomy" id="2743"/>
    <lineage>
        <taxon>Bacteria</taxon>
        <taxon>Pseudomonadati</taxon>
        <taxon>Pseudomonadota</taxon>
        <taxon>Gammaproteobacteria</taxon>
        <taxon>Pseudomonadales</taxon>
        <taxon>Marinobacteraceae</taxon>
        <taxon>Marinobacter</taxon>
    </lineage>
</organism>
<proteinExistence type="predicted"/>
<comment type="caution">
    <text evidence="2">The sequence shown here is derived from an EMBL/GenBank/DDBJ whole genome shotgun (WGS) entry which is preliminary data.</text>
</comment>
<evidence type="ECO:0000313" key="2">
    <source>
        <dbReference type="EMBL" id="HAC29321.1"/>
    </source>
</evidence>
<dbReference type="Proteomes" id="UP000261325">
    <property type="component" value="Unassembled WGS sequence"/>
</dbReference>
<gene>
    <name evidence="2" type="ORF">DCF82_16160</name>
</gene>
<feature type="transmembrane region" description="Helical" evidence="1">
    <location>
        <begin position="21"/>
        <end position="39"/>
    </location>
</feature>
<sequence length="48" mass="5674">LSQLFFVAAGIGLLLQTPQKIPLYIVAFLLLYLVDARWMRTYWPAWYL</sequence>
<evidence type="ECO:0000256" key="1">
    <source>
        <dbReference type="SAM" id="Phobius"/>
    </source>
</evidence>
<evidence type="ECO:0000313" key="3">
    <source>
        <dbReference type="Proteomes" id="UP000261325"/>
    </source>
</evidence>
<feature type="non-terminal residue" evidence="2">
    <location>
        <position position="48"/>
    </location>
</feature>
<name>A0A3B8WGU1_MARNT</name>